<dbReference type="Gene3D" id="3.30.1650.10">
    <property type="entry name" value="Bifunctional carbon monoxide dehydrogenase/acetyl-coa synthase(codh/acs), Chain M, domain 3"/>
    <property type="match status" value="1"/>
</dbReference>
<dbReference type="Proteomes" id="UP000003494">
    <property type="component" value="Unassembled WGS sequence"/>
</dbReference>
<dbReference type="HOGENOM" id="CLU_1132258_0_0_9"/>
<protein>
    <submittedName>
        <fullName evidence="1">Uncharacterized protein</fullName>
    </submittedName>
</protein>
<dbReference type="RefSeq" id="WP_006906778.1">
    <property type="nucleotide sequence ID" value="NZ_GG665867.1"/>
</dbReference>
<dbReference type="STRING" id="626523.GCWU000342_01781"/>
<dbReference type="GO" id="GO:0016491">
    <property type="term" value="F:oxidoreductase activity"/>
    <property type="evidence" value="ECO:0007669"/>
    <property type="project" value="InterPro"/>
</dbReference>
<gene>
    <name evidence="1" type="ORF">GCWU000342_01781</name>
</gene>
<name>C4GCT7_9FIRM</name>
<sequence length="237" mass="27524">MNVYDSVIKETRELLSSYQARELPVSKGKPWPLLKENEFLLQRDVAYELGIRTRPGVCYNAVTSDSELLEQDRILLYGRDLPEIKNDTVFSRITFLHIDPIEDPNKAYQTVRRLDFTRFKIIPKGYMILSSSMENRENIRVSKKAIQNGLDFTTIGKLFIDHYKKAARVNRAEIIFITEELNAIGQLEKEARKIEEITDAFDHILKGLVSDCDLCPLHPICDEVDELRQLHFLNRLP</sequence>
<evidence type="ECO:0000313" key="1">
    <source>
        <dbReference type="EMBL" id="EEP27787.1"/>
    </source>
</evidence>
<proteinExistence type="predicted"/>
<reference evidence="1" key="1">
    <citation type="submission" date="2009-04" db="EMBL/GenBank/DDBJ databases">
        <authorList>
            <person name="Weinstock G."/>
            <person name="Sodergren E."/>
            <person name="Clifton S."/>
            <person name="Fulton L."/>
            <person name="Fulton B."/>
            <person name="Courtney L."/>
            <person name="Fronick C."/>
            <person name="Harrison M."/>
            <person name="Strong C."/>
            <person name="Farmer C."/>
            <person name="Delahaunty K."/>
            <person name="Markovic C."/>
            <person name="Hall O."/>
            <person name="Minx P."/>
            <person name="Tomlinson C."/>
            <person name="Mitreva M."/>
            <person name="Nelson J."/>
            <person name="Hou S."/>
            <person name="Wollam A."/>
            <person name="Pepin K.H."/>
            <person name="Johnson M."/>
            <person name="Bhonagiri V."/>
            <person name="Nash W.E."/>
            <person name="Warren W."/>
            <person name="Chinwalla A."/>
            <person name="Mardis E.R."/>
            <person name="Wilson R.K."/>
        </authorList>
    </citation>
    <scope>NUCLEOTIDE SEQUENCE [LARGE SCALE GENOMIC DNA]</scope>
    <source>
        <strain evidence="1">DSM 14600</strain>
    </source>
</reference>
<evidence type="ECO:0000313" key="2">
    <source>
        <dbReference type="Proteomes" id="UP000003494"/>
    </source>
</evidence>
<dbReference type="AlphaFoldDB" id="C4GCT7"/>
<dbReference type="SUPFAM" id="SSF56821">
    <property type="entry name" value="Prismane protein-like"/>
    <property type="match status" value="1"/>
</dbReference>
<dbReference type="InterPro" id="IPR011254">
    <property type="entry name" value="Prismane-like_sf"/>
</dbReference>
<accession>C4GCT7</accession>
<keyword evidence="2" id="KW-1185">Reference proteome</keyword>
<dbReference type="EMBL" id="ACIP02000004">
    <property type="protein sequence ID" value="EEP27787.1"/>
    <property type="molecule type" value="Genomic_DNA"/>
</dbReference>
<comment type="caution">
    <text evidence="1">The sequence shown here is derived from an EMBL/GenBank/DDBJ whole genome shotgun (WGS) entry which is preliminary data.</text>
</comment>
<organism evidence="1 2">
    <name type="scientific">Shuttleworthella satelles DSM 14600</name>
    <dbReference type="NCBI Taxonomy" id="626523"/>
    <lineage>
        <taxon>Bacteria</taxon>
        <taxon>Bacillati</taxon>
        <taxon>Bacillota</taxon>
        <taxon>Clostridia</taxon>
        <taxon>Lachnospirales</taxon>
        <taxon>Lachnospiraceae</taxon>
        <taxon>Shuttleworthella</taxon>
    </lineage>
</organism>
<dbReference type="InterPro" id="IPR038571">
    <property type="entry name" value="CO_DH/Ac-CoA_synth_bsu_3_sf"/>
</dbReference>
<dbReference type="eggNOG" id="COG1614">
    <property type="taxonomic scope" value="Bacteria"/>
</dbReference>